<feature type="compositionally biased region" description="Low complexity" evidence="1">
    <location>
        <begin position="106"/>
        <end position="138"/>
    </location>
</feature>
<sequence>MDRTLPEPVDHPGKYYPEVHYQDQPRAEQAHPERQLVQAQFAHNPEEDLPDAAGQRKDSKIRICGLPPRKFWMVSGVIVLVIVGAGVGIGVGIGLSITKRSQSADSSPSTTTPTSLDVASISGSVSSSTSNMPTTTSALSTSVTTTQLVGPSSTIFRDCPSSEETLHEVTFGNNSSIFRKYCNIALSSVDMVNVVTTTQTTLNSCITDCARYNYAKASEIASGETHKCNTVCWWNSLDTNTPGACWGYETQNSTAGEFQFETSMICDSAV</sequence>
<comment type="caution">
    <text evidence="3">The sequence shown here is derived from an EMBL/GenBank/DDBJ whole genome shotgun (WGS) entry which is preliminary data.</text>
</comment>
<dbReference type="Proteomes" id="UP000094444">
    <property type="component" value="Unassembled WGS sequence"/>
</dbReference>
<organism evidence="3 4">
    <name type="scientific">Diaporthe helianthi</name>
    <dbReference type="NCBI Taxonomy" id="158607"/>
    <lineage>
        <taxon>Eukaryota</taxon>
        <taxon>Fungi</taxon>
        <taxon>Dikarya</taxon>
        <taxon>Ascomycota</taxon>
        <taxon>Pezizomycotina</taxon>
        <taxon>Sordariomycetes</taxon>
        <taxon>Sordariomycetidae</taxon>
        <taxon>Diaporthales</taxon>
        <taxon>Diaporthaceae</taxon>
        <taxon>Diaporthe</taxon>
    </lineage>
</organism>
<proteinExistence type="predicted"/>
<reference evidence="3" key="1">
    <citation type="submission" date="2017-09" db="EMBL/GenBank/DDBJ databases">
        <title>Polyketide synthases of a Diaporthe helianthi virulent isolate.</title>
        <authorList>
            <person name="Baroncelli R."/>
        </authorList>
    </citation>
    <scope>NUCLEOTIDE SEQUENCE [LARGE SCALE GENOMIC DNA]</scope>
    <source>
        <strain evidence="3">7/96</strain>
    </source>
</reference>
<feature type="region of interest" description="Disordered" evidence="1">
    <location>
        <begin position="100"/>
        <end position="138"/>
    </location>
</feature>
<evidence type="ECO:0000313" key="3">
    <source>
        <dbReference type="EMBL" id="POS75448.1"/>
    </source>
</evidence>
<accession>A0A2P5HYW8</accession>
<evidence type="ECO:0000313" key="4">
    <source>
        <dbReference type="Proteomes" id="UP000094444"/>
    </source>
</evidence>
<keyword evidence="2" id="KW-0472">Membrane</keyword>
<dbReference type="OrthoDB" id="5424430at2759"/>
<dbReference type="STRING" id="158607.A0A2P5HYW8"/>
<keyword evidence="2" id="KW-1133">Transmembrane helix</keyword>
<dbReference type="AlphaFoldDB" id="A0A2P5HYW8"/>
<evidence type="ECO:0000256" key="2">
    <source>
        <dbReference type="SAM" id="Phobius"/>
    </source>
</evidence>
<dbReference type="EMBL" id="MAVT02000486">
    <property type="protein sequence ID" value="POS75448.1"/>
    <property type="molecule type" value="Genomic_DNA"/>
</dbReference>
<dbReference type="InParanoid" id="A0A2P5HYW8"/>
<keyword evidence="2" id="KW-0812">Transmembrane</keyword>
<feature type="transmembrane region" description="Helical" evidence="2">
    <location>
        <begin position="71"/>
        <end position="97"/>
    </location>
</feature>
<name>A0A2P5HYW8_DIAHE</name>
<evidence type="ECO:0008006" key="5">
    <source>
        <dbReference type="Google" id="ProtNLM"/>
    </source>
</evidence>
<evidence type="ECO:0000256" key="1">
    <source>
        <dbReference type="SAM" id="MobiDB-lite"/>
    </source>
</evidence>
<gene>
    <name evidence="3" type="ORF">DHEL01_v206153</name>
</gene>
<keyword evidence="4" id="KW-1185">Reference proteome</keyword>
<protein>
    <recommendedName>
        <fullName evidence="5">Apple domain-containing protein</fullName>
    </recommendedName>
</protein>